<dbReference type="Gene3D" id="3.40.50.300">
    <property type="entry name" value="P-loop containing nucleotide triphosphate hydrolases"/>
    <property type="match status" value="1"/>
</dbReference>
<accession>A0ABQ5XCX9</accession>
<evidence type="ECO:0008006" key="3">
    <source>
        <dbReference type="Google" id="ProtNLM"/>
    </source>
</evidence>
<protein>
    <recommendedName>
        <fullName evidence="3">SIR2-like domain-containing protein</fullName>
    </recommendedName>
</protein>
<keyword evidence="2" id="KW-1185">Reference proteome</keyword>
<evidence type="ECO:0000313" key="1">
    <source>
        <dbReference type="EMBL" id="GLQ89157.1"/>
    </source>
</evidence>
<dbReference type="SUPFAM" id="SSF52540">
    <property type="entry name" value="P-loop containing nucleoside triphosphate hydrolases"/>
    <property type="match status" value="1"/>
</dbReference>
<dbReference type="InterPro" id="IPR029035">
    <property type="entry name" value="DHS-like_NAD/FAD-binding_dom"/>
</dbReference>
<sequence>MSNSLKRILAQDDTIIFVGSGISRWSGLPSWEGLVGELADYLDDNSIDSALVRQEAEVGDLLQAASYGFLKLTPPQVAAFMRSACRSGSAAPGEIHQAIMMLGPSCFITTNYDDLLEQAYRQHRPAPSELRIVLNTQLFEQAEIIHAQARQFIFKPHGDARNADSIILTREQYRMLLPEGSLSATLNTFKTLLQSRPVLFVGFGLRDPDFLHLRDLLANIYRGGMRDHYAIVSDPVRDQQDYWRAHYGIHLIGYATADHGRDHSGLLALLEQLRTMPAPHALRPTFDIEDPAGILSLARYAASSLLPSDSEPFVIRVSRVDTTHSAGKWPNAYDHWPVQRLLREGPKQFILLGEPGSGKSFAMREAVNTLATDLQDACLCGKVHVAMRIPIAIDLKLYNGDLEGLISGKFPLGLSLDLLHVSFPIILYLDGYNEVPRSFREDGSFDRQLDALLEARSGLGLVIGSRTGDGLERLGLPVYRLSEISLEEVEHRLSASQSMLRTTYREDIIRILQRPFYFRLLNRAVMSLEKVHTPNDLYAQFSSSVAKRFAEAFGNRINIIAAMQRHAYATLERGSEAFDVSDLEAAIATVAPRHTGAQIEQIANWLASEEVIIPMQGKRAAFVHQSITEFLAACELKIKLEKQSGNVGELINLRRWDNAIFLTLGMLDEALAVTLLNEIVARDAGFALNAVRYVQHGGEALVGQILEIVAKLPHYALDHHTKFAFDRLPFAPSHEQALRRILLLPALRGEAFGGLAKALGRSVKQEIIDCLFKEGGFWITRGIGRALAHLVEVGDLSMLVERLACADPASLDDDQGITHYQVAAVATAVRNFTTEEIRRETLARLNMFDAGGKRIVAALICEIFEGNKSAEGLAMVIEVARLRLPKNLFAVYLIVRFESDLRHMFSNALDDSLFDTILNYIDHGDRWSVDLLDACAEEDVVRGRVLAEAEKSSGARRSIFEYCATRGTISLFAGLESLLQGGAEEELRFLRLIDFPDLDWSGRHDLLIAALALHNLEVARLVLGGSSPPSFAGLESIDLGEVGPWLNWLIQLTEDQSAADGAGWVAMQLAVLIARSSAQDNKAQLLRLLDQGAPAQQRVIATMVLHHMEGLLISDFSPQALDVLKSLVLRGQGGNEVFPHVFGLVADEAFIRDELFPLAVQSKKGYNAVASIAQQAGRRLGIRIAMPS</sequence>
<dbReference type="Pfam" id="PF13289">
    <property type="entry name" value="SIR2_2"/>
    <property type="match status" value="1"/>
</dbReference>
<dbReference type="Proteomes" id="UP001156627">
    <property type="component" value="Unassembled WGS sequence"/>
</dbReference>
<dbReference type="SUPFAM" id="SSF52467">
    <property type="entry name" value="DHS-like NAD/FAD-binding domain"/>
    <property type="match status" value="1"/>
</dbReference>
<organism evidence="1 2">
    <name type="scientific">Dyella flagellata</name>
    <dbReference type="NCBI Taxonomy" id="1867833"/>
    <lineage>
        <taxon>Bacteria</taxon>
        <taxon>Pseudomonadati</taxon>
        <taxon>Pseudomonadota</taxon>
        <taxon>Gammaproteobacteria</taxon>
        <taxon>Lysobacterales</taxon>
        <taxon>Rhodanobacteraceae</taxon>
        <taxon>Dyella</taxon>
    </lineage>
</organism>
<name>A0ABQ5XCX9_9GAMM</name>
<evidence type="ECO:0000313" key="2">
    <source>
        <dbReference type="Proteomes" id="UP001156627"/>
    </source>
</evidence>
<dbReference type="EMBL" id="BSOA01000029">
    <property type="protein sequence ID" value="GLQ89157.1"/>
    <property type="molecule type" value="Genomic_DNA"/>
</dbReference>
<reference evidence="2" key="1">
    <citation type="journal article" date="2019" name="Int. J. Syst. Evol. Microbiol.">
        <title>The Global Catalogue of Microorganisms (GCM) 10K type strain sequencing project: providing services to taxonomists for standard genome sequencing and annotation.</title>
        <authorList>
            <consortium name="The Broad Institute Genomics Platform"/>
            <consortium name="The Broad Institute Genome Sequencing Center for Infectious Disease"/>
            <person name="Wu L."/>
            <person name="Ma J."/>
        </authorList>
    </citation>
    <scope>NUCLEOTIDE SEQUENCE [LARGE SCALE GENOMIC DNA]</scope>
    <source>
        <strain evidence="2">NBRC 111981</strain>
    </source>
</reference>
<dbReference type="InterPro" id="IPR027417">
    <property type="entry name" value="P-loop_NTPase"/>
</dbReference>
<comment type="caution">
    <text evidence="1">The sequence shown here is derived from an EMBL/GenBank/DDBJ whole genome shotgun (WGS) entry which is preliminary data.</text>
</comment>
<proteinExistence type="predicted"/>
<gene>
    <name evidence="1" type="ORF">GCM10007898_27290</name>
</gene>